<comment type="caution">
    <text evidence="7">The sequence shown here is derived from an EMBL/GenBank/DDBJ whole genome shotgun (WGS) entry which is preliminary data.</text>
</comment>
<dbReference type="SMART" id="SM00833">
    <property type="entry name" value="CobW_C"/>
    <property type="match status" value="1"/>
</dbReference>
<dbReference type="PANTHER" id="PTHR13748:SF62">
    <property type="entry name" value="COBW DOMAIN-CONTAINING PROTEIN"/>
    <property type="match status" value="1"/>
</dbReference>
<evidence type="ECO:0000256" key="2">
    <source>
        <dbReference type="ARBA" id="ARBA00022801"/>
    </source>
</evidence>
<dbReference type="EMBL" id="RIAR02000001">
    <property type="protein sequence ID" value="NSL85389.1"/>
    <property type="molecule type" value="Genomic_DNA"/>
</dbReference>
<evidence type="ECO:0000313" key="7">
    <source>
        <dbReference type="EMBL" id="NSL85389.1"/>
    </source>
</evidence>
<dbReference type="GO" id="GO:0000166">
    <property type="term" value="F:nucleotide binding"/>
    <property type="evidence" value="ECO:0007669"/>
    <property type="project" value="UniProtKB-KW"/>
</dbReference>
<comment type="catalytic activity">
    <reaction evidence="6">
        <text>GTP + H2O = GDP + phosphate + H(+)</text>
        <dbReference type="Rhea" id="RHEA:19669"/>
        <dbReference type="ChEBI" id="CHEBI:15377"/>
        <dbReference type="ChEBI" id="CHEBI:15378"/>
        <dbReference type="ChEBI" id="CHEBI:37565"/>
        <dbReference type="ChEBI" id="CHEBI:43474"/>
        <dbReference type="ChEBI" id="CHEBI:58189"/>
    </reaction>
    <physiologicalReaction direction="left-to-right" evidence="6">
        <dbReference type="Rhea" id="RHEA:19670"/>
    </physiologicalReaction>
</comment>
<dbReference type="InterPro" id="IPR051316">
    <property type="entry name" value="Zinc-reg_GTPase_activator"/>
</dbReference>
<keyword evidence="1" id="KW-0547">Nucleotide-binding</keyword>
<accession>A0A3S1D519</accession>
<evidence type="ECO:0000256" key="5">
    <source>
        <dbReference type="ARBA" id="ARBA00045658"/>
    </source>
</evidence>
<proteinExistence type="inferred from homology"/>
<dbReference type="GO" id="GO:0016787">
    <property type="term" value="F:hydrolase activity"/>
    <property type="evidence" value="ECO:0007669"/>
    <property type="project" value="UniProtKB-KW"/>
</dbReference>
<dbReference type="RefSeq" id="WP_127034812.1">
    <property type="nucleotide sequence ID" value="NZ_JAABOK010000009.1"/>
</dbReference>
<keyword evidence="2" id="KW-0378">Hydrolase</keyword>
<dbReference type="AlphaFoldDB" id="A0A3S1D519"/>
<dbReference type="PANTHER" id="PTHR13748">
    <property type="entry name" value="COBW-RELATED"/>
    <property type="match status" value="1"/>
</dbReference>
<dbReference type="Pfam" id="PF02492">
    <property type="entry name" value="cobW"/>
    <property type="match status" value="1"/>
</dbReference>
<name>A0A3S1D519_9BACT</name>
<evidence type="ECO:0000313" key="8">
    <source>
        <dbReference type="Proteomes" id="UP000281028"/>
    </source>
</evidence>
<dbReference type="GO" id="GO:0005737">
    <property type="term" value="C:cytoplasm"/>
    <property type="evidence" value="ECO:0007669"/>
    <property type="project" value="TreeGrafter"/>
</dbReference>
<dbReference type="InterPro" id="IPR027417">
    <property type="entry name" value="P-loop_NTPase"/>
</dbReference>
<dbReference type="Gene3D" id="3.40.50.300">
    <property type="entry name" value="P-loop containing nucleotide triphosphate hydrolases"/>
    <property type="match status" value="1"/>
</dbReference>
<evidence type="ECO:0000256" key="3">
    <source>
        <dbReference type="ARBA" id="ARBA00023186"/>
    </source>
</evidence>
<dbReference type="InterPro" id="IPR003495">
    <property type="entry name" value="CobW/HypB/UreG_nucleotide-bd"/>
</dbReference>
<sequence length="311" mass="34498">MEERLPIKVYIITGFLGAGKTTLLNNLLQQYQDRRNIVIENEFGKVNIDASLVTQQTDTLYELTSGCICCSLDNDLLEVLGDILQLEQRPDQLFIETTGIADAGNIIGMFQMPQVKKHYALEKTICVADAENVRTRLEQTPETGRQLACADVVVINKTGSLTVPELVTLYQELEAINPLAFYTATENGQLSVADLHRAASIARPAAAGAPLTGGHKINSVLFESSRPFDLDRLLYVLDFHFNVYPDQLYRIKGYVALKGEQERFLLQSTGRYLHLTPAGSWGNDAPASVLVFIGRELKTATIERILQPALK</sequence>
<dbReference type="CDD" id="cd03112">
    <property type="entry name" value="CobW-like"/>
    <property type="match status" value="1"/>
</dbReference>
<evidence type="ECO:0000256" key="6">
    <source>
        <dbReference type="ARBA" id="ARBA00049117"/>
    </source>
</evidence>
<evidence type="ECO:0000256" key="1">
    <source>
        <dbReference type="ARBA" id="ARBA00022741"/>
    </source>
</evidence>
<dbReference type="SUPFAM" id="SSF90002">
    <property type="entry name" value="Hypothetical protein YjiA, C-terminal domain"/>
    <property type="match status" value="1"/>
</dbReference>
<dbReference type="Pfam" id="PF07683">
    <property type="entry name" value="CobW_C"/>
    <property type="match status" value="1"/>
</dbReference>
<comment type="similarity">
    <text evidence="4">Belongs to the SIMIBI class G3E GTPase family. ZNG1 subfamily.</text>
</comment>
<dbReference type="Proteomes" id="UP000281028">
    <property type="component" value="Unassembled WGS sequence"/>
</dbReference>
<dbReference type="OrthoDB" id="9808822at2"/>
<keyword evidence="8" id="KW-1185">Reference proteome</keyword>
<comment type="function">
    <text evidence="5">Zinc chaperone that directly transfers zinc cofactor to target proteins, thereby activating them. Zinc is transferred from the CXCC motif in the GTPase domain to the zinc binding site in target proteins in a process requiring GTP hydrolysis.</text>
</comment>
<dbReference type="SUPFAM" id="SSF52540">
    <property type="entry name" value="P-loop containing nucleoside triphosphate hydrolases"/>
    <property type="match status" value="1"/>
</dbReference>
<protein>
    <submittedName>
        <fullName evidence="7">GTP-binding protein</fullName>
    </submittedName>
</protein>
<keyword evidence="3" id="KW-0143">Chaperone</keyword>
<gene>
    <name evidence="7" type="ORF">ECE50_001000</name>
</gene>
<reference evidence="7" key="1">
    <citation type="submission" date="2020-05" db="EMBL/GenBank/DDBJ databases">
        <title>Chitinophaga laudate sp. nov., isolated from a tropical peat swamp.</title>
        <authorList>
            <person name="Goh C.B.S."/>
            <person name="Lee M.S."/>
            <person name="Parimannan S."/>
            <person name="Pasbakhsh P."/>
            <person name="Yule C.M."/>
            <person name="Rajandas H."/>
            <person name="Loke S."/>
            <person name="Croft L."/>
            <person name="Tan J.B.L."/>
        </authorList>
    </citation>
    <scope>NUCLEOTIDE SEQUENCE</scope>
    <source>
        <strain evidence="7">Mgbs1</strain>
    </source>
</reference>
<dbReference type="InterPro" id="IPR036627">
    <property type="entry name" value="CobW-likC_sf"/>
</dbReference>
<dbReference type="InterPro" id="IPR011629">
    <property type="entry name" value="CobW-like_C"/>
</dbReference>
<evidence type="ECO:0000256" key="4">
    <source>
        <dbReference type="ARBA" id="ARBA00034320"/>
    </source>
</evidence>
<organism evidence="7 8">
    <name type="scientific">Chitinophaga solisilvae</name>
    <dbReference type="NCBI Taxonomy" id="1233460"/>
    <lineage>
        <taxon>Bacteria</taxon>
        <taxon>Pseudomonadati</taxon>
        <taxon>Bacteroidota</taxon>
        <taxon>Chitinophagia</taxon>
        <taxon>Chitinophagales</taxon>
        <taxon>Chitinophagaceae</taxon>
        <taxon>Chitinophaga</taxon>
    </lineage>
</organism>
<dbReference type="Gene3D" id="3.30.1220.10">
    <property type="entry name" value="CobW-like, C-terminal domain"/>
    <property type="match status" value="1"/>
</dbReference>